<name>A0ABU9K655_9BACI</name>
<dbReference type="RefSeq" id="WP_341981141.1">
    <property type="nucleotide sequence ID" value="NZ_JBBYAF010000006.1"/>
</dbReference>
<reference evidence="1 2" key="1">
    <citation type="submission" date="2024-04" db="EMBL/GenBank/DDBJ databases">
        <title>Bacillus oryzaecorticis sp. nov., a moderately halophilic bacterium isolated from rice husks.</title>
        <authorList>
            <person name="Zhu H.-S."/>
        </authorList>
    </citation>
    <scope>NUCLEOTIDE SEQUENCE [LARGE SCALE GENOMIC DNA]</scope>
    <source>
        <strain evidence="1 2">ZC255</strain>
    </source>
</reference>
<keyword evidence="2" id="KW-1185">Reference proteome</keyword>
<evidence type="ECO:0000313" key="2">
    <source>
        <dbReference type="Proteomes" id="UP001389717"/>
    </source>
</evidence>
<sequence length="70" mass="7813">MDREKKTPELNVNTALNPGITMQNVKDNELYTSVEMNENSHGESVGELRAVEEGNEYFAAKEIGQQIENG</sequence>
<protein>
    <submittedName>
        <fullName evidence="1">Uncharacterized protein</fullName>
    </submittedName>
</protein>
<gene>
    <name evidence="1" type="ORF">AAEO50_04645</name>
</gene>
<dbReference type="Proteomes" id="UP001389717">
    <property type="component" value="Unassembled WGS sequence"/>
</dbReference>
<dbReference type="EMBL" id="JBBYAF010000006">
    <property type="protein sequence ID" value="MEL3971562.1"/>
    <property type="molecule type" value="Genomic_DNA"/>
</dbReference>
<proteinExistence type="predicted"/>
<comment type="caution">
    <text evidence="1">The sequence shown here is derived from an EMBL/GenBank/DDBJ whole genome shotgun (WGS) entry which is preliminary data.</text>
</comment>
<accession>A0ABU9K655</accession>
<evidence type="ECO:0000313" key="1">
    <source>
        <dbReference type="EMBL" id="MEL3971562.1"/>
    </source>
</evidence>
<organism evidence="1 2">
    <name type="scientific">Rossellomorea oryzaecorticis</name>
    <dbReference type="NCBI Taxonomy" id="1396505"/>
    <lineage>
        <taxon>Bacteria</taxon>
        <taxon>Bacillati</taxon>
        <taxon>Bacillota</taxon>
        <taxon>Bacilli</taxon>
        <taxon>Bacillales</taxon>
        <taxon>Bacillaceae</taxon>
        <taxon>Rossellomorea</taxon>
    </lineage>
</organism>